<accession>A0A4Y2F5K5</accession>
<name>A0A4Y2F5K5_ARAVE</name>
<sequence>MGWSGKQYYKDVDLKREFSSFRIDINTKVDYISKHIAPEGIARQPEFQEPNLHEEIVKANLKPEVKTCVSAVRNSSSAVKRVKSDLKAFRTSTVFCLKGWLRRSRINRVKPNTESDSYDAVEFNGFGDYVSIDTVTYVDVVTAVKELKSTSAIGIDNILPVAAVRGRLLLQESK</sequence>
<protein>
    <submittedName>
        <fullName evidence="1">Uncharacterized protein</fullName>
    </submittedName>
</protein>
<reference evidence="1 2" key="1">
    <citation type="journal article" date="2019" name="Sci. Rep.">
        <title>Orb-weaving spider Araneus ventricosus genome elucidates the spidroin gene catalogue.</title>
        <authorList>
            <person name="Kono N."/>
            <person name="Nakamura H."/>
            <person name="Ohtoshi R."/>
            <person name="Moran D.A.P."/>
            <person name="Shinohara A."/>
            <person name="Yoshida Y."/>
            <person name="Fujiwara M."/>
            <person name="Mori M."/>
            <person name="Tomita M."/>
            <person name="Arakawa K."/>
        </authorList>
    </citation>
    <scope>NUCLEOTIDE SEQUENCE [LARGE SCALE GENOMIC DNA]</scope>
</reference>
<dbReference type="AlphaFoldDB" id="A0A4Y2F5K5"/>
<proteinExistence type="predicted"/>
<comment type="caution">
    <text evidence="1">The sequence shown here is derived from an EMBL/GenBank/DDBJ whole genome shotgun (WGS) entry which is preliminary data.</text>
</comment>
<keyword evidence="2" id="KW-1185">Reference proteome</keyword>
<dbReference type="EMBL" id="BGPR01000811">
    <property type="protein sequence ID" value="GBM36441.1"/>
    <property type="molecule type" value="Genomic_DNA"/>
</dbReference>
<gene>
    <name evidence="1" type="ORF">AVEN_234824_1</name>
</gene>
<evidence type="ECO:0000313" key="1">
    <source>
        <dbReference type="EMBL" id="GBM36441.1"/>
    </source>
</evidence>
<organism evidence="1 2">
    <name type="scientific">Araneus ventricosus</name>
    <name type="common">Orbweaver spider</name>
    <name type="synonym">Epeira ventricosa</name>
    <dbReference type="NCBI Taxonomy" id="182803"/>
    <lineage>
        <taxon>Eukaryota</taxon>
        <taxon>Metazoa</taxon>
        <taxon>Ecdysozoa</taxon>
        <taxon>Arthropoda</taxon>
        <taxon>Chelicerata</taxon>
        <taxon>Arachnida</taxon>
        <taxon>Araneae</taxon>
        <taxon>Araneomorphae</taxon>
        <taxon>Entelegynae</taxon>
        <taxon>Araneoidea</taxon>
        <taxon>Araneidae</taxon>
        <taxon>Araneus</taxon>
    </lineage>
</organism>
<evidence type="ECO:0000313" key="2">
    <source>
        <dbReference type="Proteomes" id="UP000499080"/>
    </source>
</evidence>
<dbReference type="Proteomes" id="UP000499080">
    <property type="component" value="Unassembled WGS sequence"/>
</dbReference>